<dbReference type="GO" id="GO:0000270">
    <property type="term" value="P:peptidoglycan metabolic process"/>
    <property type="evidence" value="ECO:0007669"/>
    <property type="project" value="UniProtKB-UniRule"/>
</dbReference>
<proteinExistence type="inferred from homology"/>
<dbReference type="Pfam" id="PF05036">
    <property type="entry name" value="SPOR"/>
    <property type="match status" value="1"/>
</dbReference>
<dbReference type="EC" id="4.2.2.-" evidence="4"/>
<evidence type="ECO:0000256" key="5">
    <source>
        <dbReference type="RuleBase" id="RU003495"/>
    </source>
</evidence>
<dbReference type="InterPro" id="IPR009009">
    <property type="entry name" value="RlpA-like_DPBB"/>
</dbReference>
<evidence type="ECO:0000256" key="2">
    <source>
        <dbReference type="ARBA" id="ARBA00023239"/>
    </source>
</evidence>
<dbReference type="Pfam" id="PF03330">
    <property type="entry name" value="DPBB_1"/>
    <property type="match status" value="1"/>
</dbReference>
<dbReference type="GO" id="GO:0071555">
    <property type="term" value="P:cell wall organization"/>
    <property type="evidence" value="ECO:0007669"/>
    <property type="project" value="UniProtKB-KW"/>
</dbReference>
<dbReference type="RefSeq" id="WP_281753519.1">
    <property type="nucleotide sequence ID" value="NZ_BRVP01000007.1"/>
</dbReference>
<dbReference type="HAMAP" id="MF_02071">
    <property type="entry name" value="RlpA"/>
    <property type="match status" value="1"/>
</dbReference>
<dbReference type="SUPFAM" id="SSF110997">
    <property type="entry name" value="Sporulation related repeat"/>
    <property type="match status" value="1"/>
</dbReference>
<dbReference type="CDD" id="cd22268">
    <property type="entry name" value="DPBB_RlpA-like"/>
    <property type="match status" value="1"/>
</dbReference>
<keyword evidence="1 4" id="KW-0732">Signal</keyword>
<feature type="chain" id="PRO_5041027478" description="Probable endolytic peptidoglycan transglycosylase RlpA" evidence="4">
    <location>
        <begin position="19"/>
        <end position="258"/>
    </location>
</feature>
<dbReference type="AlphaFoldDB" id="A0A9W6B7R8"/>
<dbReference type="InterPro" id="IPR034718">
    <property type="entry name" value="RlpA"/>
</dbReference>
<dbReference type="NCBIfam" id="TIGR00413">
    <property type="entry name" value="rlpA"/>
    <property type="match status" value="1"/>
</dbReference>
<feature type="domain" description="SPOR" evidence="6">
    <location>
        <begin position="177"/>
        <end position="258"/>
    </location>
</feature>
<gene>
    <name evidence="4" type="primary">rlpA</name>
    <name evidence="7" type="ORF">NBRC110019_13420</name>
</gene>
<evidence type="ECO:0000256" key="1">
    <source>
        <dbReference type="ARBA" id="ARBA00022729"/>
    </source>
</evidence>
<dbReference type="PANTHER" id="PTHR34183">
    <property type="entry name" value="ENDOLYTIC PEPTIDOGLYCAN TRANSGLYCOSYLASE RLPA"/>
    <property type="match status" value="1"/>
</dbReference>
<dbReference type="SUPFAM" id="SSF50685">
    <property type="entry name" value="Barwin-like endoglucanases"/>
    <property type="match status" value="1"/>
</dbReference>
<dbReference type="Gene3D" id="3.30.70.1070">
    <property type="entry name" value="Sporulation related repeat"/>
    <property type="match status" value="1"/>
</dbReference>
<dbReference type="Proteomes" id="UP001143545">
    <property type="component" value="Unassembled WGS sequence"/>
</dbReference>
<dbReference type="Gene3D" id="2.40.40.10">
    <property type="entry name" value="RlpA-like domain"/>
    <property type="match status" value="1"/>
</dbReference>
<sequence precursor="true">MRNIYFLLFLFITLGVSAQVETGEASFYAKKFNGRTTASGEIYHHILPTAAHRTLPFGTKVKVTNLANNRWAIVKINDRGPFVKGRIIDVSRSVAEKLDFINAGITKVKIEVIGEEDVEVAETVLSNDDVKTTTTTTKVETVPVSTNTVSEVVITTVATTTAPTVPGNEYYELGVEQVSPDWMGVQIGSFQELTNLIRLVDGLKSKYKKKVVVQVKNRNGLKVYALIIGKFLTRDKAENFKERVRKDYPDSFIVDLRK</sequence>
<comment type="similarity">
    <text evidence="4 5">Belongs to the RlpA family.</text>
</comment>
<dbReference type="EMBL" id="BRVP01000007">
    <property type="protein sequence ID" value="GLB52303.1"/>
    <property type="molecule type" value="Genomic_DNA"/>
</dbReference>
<evidence type="ECO:0000313" key="8">
    <source>
        <dbReference type="Proteomes" id="UP001143545"/>
    </source>
</evidence>
<dbReference type="GO" id="GO:0008932">
    <property type="term" value="F:lytic endotransglycosylase activity"/>
    <property type="evidence" value="ECO:0007669"/>
    <property type="project" value="UniProtKB-UniRule"/>
</dbReference>
<dbReference type="GO" id="GO:0042834">
    <property type="term" value="F:peptidoglycan binding"/>
    <property type="evidence" value="ECO:0007669"/>
    <property type="project" value="InterPro"/>
</dbReference>
<comment type="function">
    <text evidence="4">Lytic transglycosylase with a strong preference for naked glycan strands that lack stem peptides.</text>
</comment>
<dbReference type="InterPro" id="IPR036908">
    <property type="entry name" value="RlpA-like_sf"/>
</dbReference>
<evidence type="ECO:0000256" key="3">
    <source>
        <dbReference type="ARBA" id="ARBA00023316"/>
    </source>
</evidence>
<evidence type="ECO:0000313" key="7">
    <source>
        <dbReference type="EMBL" id="GLB52303.1"/>
    </source>
</evidence>
<keyword evidence="8" id="KW-1185">Reference proteome</keyword>
<dbReference type="InterPro" id="IPR036680">
    <property type="entry name" value="SPOR-like_sf"/>
</dbReference>
<keyword evidence="3 4" id="KW-0961">Cell wall biogenesis/degradation</keyword>
<protein>
    <recommendedName>
        <fullName evidence="4">Probable endolytic peptidoglycan transglycosylase RlpA</fullName>
        <ecNumber evidence="4">4.2.2.-</ecNumber>
    </recommendedName>
</protein>
<keyword evidence="2 4" id="KW-0456">Lyase</keyword>
<feature type="signal peptide" evidence="4">
    <location>
        <begin position="1"/>
        <end position="18"/>
    </location>
</feature>
<reference evidence="7" key="1">
    <citation type="submission" date="2022-07" db="EMBL/GenBank/DDBJ databases">
        <title>Taxonomy of Novel Oxalotrophic and Methylotrophic Bacteria.</title>
        <authorList>
            <person name="Sahin N."/>
            <person name="Tani A."/>
        </authorList>
    </citation>
    <scope>NUCLEOTIDE SEQUENCE</scope>
    <source>
        <strain evidence="7">AM327</strain>
    </source>
</reference>
<dbReference type="InterPro" id="IPR012997">
    <property type="entry name" value="RplA"/>
</dbReference>
<dbReference type="PANTHER" id="PTHR34183:SF8">
    <property type="entry name" value="ENDOLYTIC PEPTIDOGLYCAN TRANSGLYCOSYLASE RLPA-RELATED"/>
    <property type="match status" value="1"/>
</dbReference>
<evidence type="ECO:0000256" key="4">
    <source>
        <dbReference type="HAMAP-Rule" id="MF_02071"/>
    </source>
</evidence>
<name>A0A9W6B7R8_9FLAO</name>
<dbReference type="PROSITE" id="PS51724">
    <property type="entry name" value="SPOR"/>
    <property type="match status" value="1"/>
</dbReference>
<organism evidence="7 8">
    <name type="scientific">Neptunitalea chrysea</name>
    <dbReference type="NCBI Taxonomy" id="1647581"/>
    <lineage>
        <taxon>Bacteria</taxon>
        <taxon>Pseudomonadati</taxon>
        <taxon>Bacteroidota</taxon>
        <taxon>Flavobacteriia</taxon>
        <taxon>Flavobacteriales</taxon>
        <taxon>Flavobacteriaceae</taxon>
        <taxon>Neptunitalea</taxon>
    </lineage>
</organism>
<comment type="caution">
    <text evidence="7">The sequence shown here is derived from an EMBL/GenBank/DDBJ whole genome shotgun (WGS) entry which is preliminary data.</text>
</comment>
<accession>A0A9W6B7R8</accession>
<dbReference type="InterPro" id="IPR007730">
    <property type="entry name" value="SPOR-like_dom"/>
</dbReference>
<evidence type="ECO:0000259" key="6">
    <source>
        <dbReference type="PROSITE" id="PS51724"/>
    </source>
</evidence>